<dbReference type="Pfam" id="PF13456">
    <property type="entry name" value="RVT_3"/>
    <property type="match status" value="1"/>
</dbReference>
<keyword evidence="6" id="KW-0539">Nucleus</keyword>
<evidence type="ECO:0000259" key="9">
    <source>
        <dbReference type="Pfam" id="PF13837"/>
    </source>
</evidence>
<dbReference type="Proteomes" id="UP000631114">
    <property type="component" value="Unassembled WGS sequence"/>
</dbReference>
<evidence type="ECO:0000256" key="1">
    <source>
        <dbReference type="ARBA" id="ARBA00004123"/>
    </source>
</evidence>
<evidence type="ECO:0000259" key="8">
    <source>
        <dbReference type="Pfam" id="PF13456"/>
    </source>
</evidence>
<feature type="region of interest" description="Disordered" evidence="7">
    <location>
        <begin position="208"/>
        <end position="241"/>
    </location>
</feature>
<evidence type="ECO:0000313" key="11">
    <source>
        <dbReference type="Proteomes" id="UP000631114"/>
    </source>
</evidence>
<dbReference type="CDD" id="cd06222">
    <property type="entry name" value="RNase_H_like"/>
    <property type="match status" value="1"/>
</dbReference>
<dbReference type="FunFam" id="1.10.10.60:FF:000104">
    <property type="entry name" value="trihelix transcription factor ASIL2"/>
    <property type="match status" value="1"/>
</dbReference>
<dbReference type="AlphaFoldDB" id="A0A835GZ32"/>
<evidence type="ECO:0000256" key="6">
    <source>
        <dbReference type="ARBA" id="ARBA00023242"/>
    </source>
</evidence>
<name>A0A835GZ32_9MAGN</name>
<dbReference type="InterPro" id="IPR044730">
    <property type="entry name" value="RNase_H-like_dom_plant"/>
</dbReference>
<keyword evidence="4" id="KW-0238">DNA-binding</keyword>
<sequence length="479" mass="53522">MNNGAADQTYNNQSRNPLPIREDCWSEEASATLVEAWGQRHLELNRGNLRQKHWQEVADAVNSRHHSSAVNRKSRRTDVQCKNRIDTLKKKYKVEKAKILATNGSYVSKWPLYDRLDELIGSSMPLKRLSLPAPPTTQPVALAVQSSPPAAPLALPYRNMGNLRGPLPQATVVPVAPRSVREKRPAPVLGLGDESSFRRNYSAVAAAAAAESTDSDEDDDSRGSRSSTERSSRRDLGKEEEVDGVKELANAIERFGEIYEKVEGVKQKQMVELEKERMEFIKSLEFQRMQLFMDWQVQLEKIKRSKKSANSDARGHCLWEDNIVFGNKAQFASSYFEVVPLYLKAYPKLMHTHLPSMSLWCKLQGLPCGAPIDLILYLPLKYLLIDLTLGSTSGPSKAKTVLVVRSASPSLSHFCRNNESQVVGVLSKGLTQTTSFLAECWAIVEALAWQAGNDWHNLWVESDSSSAVQALVIETYHGS</sequence>
<keyword evidence="2" id="KW-0805">Transcription regulation</keyword>
<protein>
    <submittedName>
        <fullName evidence="10">Uncharacterized protein</fullName>
    </submittedName>
</protein>
<dbReference type="GO" id="GO:0000976">
    <property type="term" value="F:transcription cis-regulatory region binding"/>
    <property type="evidence" value="ECO:0007669"/>
    <property type="project" value="TreeGrafter"/>
</dbReference>
<evidence type="ECO:0000256" key="7">
    <source>
        <dbReference type="SAM" id="MobiDB-lite"/>
    </source>
</evidence>
<evidence type="ECO:0000256" key="3">
    <source>
        <dbReference type="ARBA" id="ARBA00023054"/>
    </source>
</evidence>
<keyword evidence="11" id="KW-1185">Reference proteome</keyword>
<comment type="caution">
    <text evidence="10">The sequence shown here is derived from an EMBL/GenBank/DDBJ whole genome shotgun (WGS) entry which is preliminary data.</text>
</comment>
<evidence type="ECO:0000256" key="5">
    <source>
        <dbReference type="ARBA" id="ARBA00023163"/>
    </source>
</evidence>
<dbReference type="OrthoDB" id="2019351at2759"/>
<dbReference type="GO" id="GO:0004523">
    <property type="term" value="F:RNA-DNA hybrid ribonuclease activity"/>
    <property type="evidence" value="ECO:0007669"/>
    <property type="project" value="InterPro"/>
</dbReference>
<feature type="domain" description="RNase H type-1" evidence="8">
    <location>
        <begin position="414"/>
        <end position="471"/>
    </location>
</feature>
<evidence type="ECO:0000313" key="10">
    <source>
        <dbReference type="EMBL" id="KAF9590195.1"/>
    </source>
</evidence>
<gene>
    <name evidence="10" type="ORF">IFM89_031850</name>
</gene>
<dbReference type="EMBL" id="JADFTS010000009">
    <property type="protein sequence ID" value="KAF9590195.1"/>
    <property type="molecule type" value="Genomic_DNA"/>
</dbReference>
<reference evidence="10 11" key="1">
    <citation type="submission" date="2020-10" db="EMBL/GenBank/DDBJ databases">
        <title>The Coptis chinensis genome and diversification of protoberbering-type alkaloids.</title>
        <authorList>
            <person name="Wang B."/>
            <person name="Shu S."/>
            <person name="Song C."/>
            <person name="Liu Y."/>
        </authorList>
    </citation>
    <scope>NUCLEOTIDE SEQUENCE [LARGE SCALE GENOMIC DNA]</scope>
    <source>
        <strain evidence="10">HL-2020</strain>
        <tissue evidence="10">Leaf</tissue>
    </source>
</reference>
<feature type="domain" description="Myb/SANT-like DNA-binding" evidence="9">
    <location>
        <begin position="23"/>
        <end position="119"/>
    </location>
</feature>
<dbReference type="PANTHER" id="PTHR31307:SF16">
    <property type="entry name" value="OS05G0560600 PROTEIN"/>
    <property type="match status" value="1"/>
</dbReference>
<dbReference type="Pfam" id="PF13837">
    <property type="entry name" value="Myb_DNA-bind_4"/>
    <property type="match status" value="1"/>
</dbReference>
<keyword evidence="5" id="KW-0804">Transcription</keyword>
<dbReference type="InterPro" id="IPR002156">
    <property type="entry name" value="RNaseH_domain"/>
</dbReference>
<dbReference type="InterPro" id="IPR044822">
    <property type="entry name" value="Myb_DNA-bind_4"/>
</dbReference>
<feature type="compositionally biased region" description="Basic and acidic residues" evidence="7">
    <location>
        <begin position="221"/>
        <end position="241"/>
    </location>
</feature>
<comment type="subcellular location">
    <subcellularLocation>
        <location evidence="1">Nucleus</location>
    </subcellularLocation>
</comment>
<dbReference type="PANTHER" id="PTHR31307">
    <property type="entry name" value="TRIHELIX TRANSCRIPTION FACTOR ASIL2"/>
    <property type="match status" value="1"/>
</dbReference>
<accession>A0A835GZ32</accession>
<dbReference type="Gene3D" id="1.10.10.60">
    <property type="entry name" value="Homeodomain-like"/>
    <property type="match status" value="1"/>
</dbReference>
<evidence type="ECO:0000256" key="4">
    <source>
        <dbReference type="ARBA" id="ARBA00023125"/>
    </source>
</evidence>
<dbReference type="InterPro" id="IPR044823">
    <property type="entry name" value="ASIL1/2-like"/>
</dbReference>
<dbReference type="GO" id="GO:0005634">
    <property type="term" value="C:nucleus"/>
    <property type="evidence" value="ECO:0007669"/>
    <property type="project" value="UniProtKB-SubCell"/>
</dbReference>
<organism evidence="10 11">
    <name type="scientific">Coptis chinensis</name>
    <dbReference type="NCBI Taxonomy" id="261450"/>
    <lineage>
        <taxon>Eukaryota</taxon>
        <taxon>Viridiplantae</taxon>
        <taxon>Streptophyta</taxon>
        <taxon>Embryophyta</taxon>
        <taxon>Tracheophyta</taxon>
        <taxon>Spermatophyta</taxon>
        <taxon>Magnoliopsida</taxon>
        <taxon>Ranunculales</taxon>
        <taxon>Ranunculaceae</taxon>
        <taxon>Coptidoideae</taxon>
        <taxon>Coptis</taxon>
    </lineage>
</organism>
<proteinExistence type="predicted"/>
<keyword evidence="3" id="KW-0175">Coiled coil</keyword>
<evidence type="ECO:0000256" key="2">
    <source>
        <dbReference type="ARBA" id="ARBA00023015"/>
    </source>
</evidence>